<protein>
    <submittedName>
        <fullName evidence="3">Alpha/beta hydrolase</fullName>
    </submittedName>
</protein>
<accession>A0ABY7TUC1</accession>
<keyword evidence="1" id="KW-1133">Transmembrane helix</keyword>
<evidence type="ECO:0000259" key="2">
    <source>
        <dbReference type="Pfam" id="PF12697"/>
    </source>
</evidence>
<sequence length="288" mass="31975">MNTYTDQFWQSPDGLRLHYRDYAGPADRPVVVCLPGLTRNARDFEGLAGRIAGQWRVICPDMRGRGDSQYAKNSATYNPLQYVQDINALFDELRIERFVVVGTSLGGLMAMLLAMIDAKRLAGAVLNDIGPVIEPSGLARIRDYVGQGRSFPTWMHAARALEEEQSASFPDYDVHQWLAMAKRVMTVGQNGRIVYDYDMKIAEPFERPGGEAGVDLWPGYMALAGRPLLLLRGELSDLLSTETLGEMARRIPDAVAVSVRRVGHAPTLDEPEAVQAIERLLERVAQQA</sequence>
<keyword evidence="4" id="KW-1185">Reference proteome</keyword>
<evidence type="ECO:0000256" key="1">
    <source>
        <dbReference type="SAM" id="Phobius"/>
    </source>
</evidence>
<evidence type="ECO:0000313" key="4">
    <source>
        <dbReference type="Proteomes" id="UP001218231"/>
    </source>
</evidence>
<keyword evidence="1" id="KW-0812">Transmembrane</keyword>
<dbReference type="PANTHER" id="PTHR43798:SF33">
    <property type="entry name" value="HYDROLASE, PUTATIVE (AFU_ORTHOLOGUE AFUA_2G14860)-RELATED"/>
    <property type="match status" value="1"/>
</dbReference>
<reference evidence="3 4" key="1">
    <citation type="submission" date="2023-02" db="EMBL/GenBank/DDBJ databases">
        <title>Genome sequence of Novosphingobium humi KACC 19094.</title>
        <authorList>
            <person name="Kim S."/>
            <person name="Heo J."/>
            <person name="Kwon S.-W."/>
        </authorList>
    </citation>
    <scope>NUCLEOTIDE SEQUENCE [LARGE SCALE GENOMIC DNA]</scope>
    <source>
        <strain evidence="3 4">KACC 19094</strain>
    </source>
</reference>
<keyword evidence="1" id="KW-0472">Membrane</keyword>
<feature type="domain" description="AB hydrolase-1" evidence="2">
    <location>
        <begin position="31"/>
        <end position="274"/>
    </location>
</feature>
<dbReference type="PANTHER" id="PTHR43798">
    <property type="entry name" value="MONOACYLGLYCEROL LIPASE"/>
    <property type="match status" value="1"/>
</dbReference>
<dbReference type="SUPFAM" id="SSF53474">
    <property type="entry name" value="alpha/beta-Hydrolases"/>
    <property type="match status" value="1"/>
</dbReference>
<keyword evidence="3" id="KW-0378">Hydrolase</keyword>
<dbReference type="InterPro" id="IPR000073">
    <property type="entry name" value="AB_hydrolase_1"/>
</dbReference>
<evidence type="ECO:0000313" key="3">
    <source>
        <dbReference type="EMBL" id="WCT76530.1"/>
    </source>
</evidence>
<proteinExistence type="predicted"/>
<gene>
    <name evidence="3" type="ORF">PQ457_11355</name>
</gene>
<dbReference type="GO" id="GO:0016787">
    <property type="term" value="F:hydrolase activity"/>
    <property type="evidence" value="ECO:0007669"/>
    <property type="project" value="UniProtKB-KW"/>
</dbReference>
<dbReference type="InterPro" id="IPR029058">
    <property type="entry name" value="AB_hydrolase_fold"/>
</dbReference>
<dbReference type="EMBL" id="CP117417">
    <property type="protein sequence ID" value="WCT76530.1"/>
    <property type="molecule type" value="Genomic_DNA"/>
</dbReference>
<feature type="transmembrane region" description="Helical" evidence="1">
    <location>
        <begin position="98"/>
        <end position="116"/>
    </location>
</feature>
<dbReference type="InterPro" id="IPR050266">
    <property type="entry name" value="AB_hydrolase_sf"/>
</dbReference>
<dbReference type="Proteomes" id="UP001218231">
    <property type="component" value="Chromosome"/>
</dbReference>
<organism evidence="3 4">
    <name type="scientific">Novosphingobium humi</name>
    <dbReference type="NCBI Taxonomy" id="2282397"/>
    <lineage>
        <taxon>Bacteria</taxon>
        <taxon>Pseudomonadati</taxon>
        <taxon>Pseudomonadota</taxon>
        <taxon>Alphaproteobacteria</taxon>
        <taxon>Sphingomonadales</taxon>
        <taxon>Sphingomonadaceae</taxon>
        <taxon>Novosphingobium</taxon>
    </lineage>
</organism>
<dbReference type="Pfam" id="PF12697">
    <property type="entry name" value="Abhydrolase_6"/>
    <property type="match status" value="1"/>
</dbReference>
<name>A0ABY7TUC1_9SPHN</name>
<dbReference type="Gene3D" id="3.40.50.1820">
    <property type="entry name" value="alpha/beta hydrolase"/>
    <property type="match status" value="1"/>
</dbReference>
<dbReference type="RefSeq" id="WP_273616969.1">
    <property type="nucleotide sequence ID" value="NZ_CP117417.1"/>
</dbReference>